<comment type="caution">
    <text evidence="10">The sequence shown here is derived from an EMBL/GenBank/DDBJ whole genome shotgun (WGS) entry which is preliminary data.</text>
</comment>
<evidence type="ECO:0000256" key="1">
    <source>
        <dbReference type="ARBA" id="ARBA00004651"/>
    </source>
</evidence>
<dbReference type="Pfam" id="PF05525">
    <property type="entry name" value="Branch_AA_trans"/>
    <property type="match status" value="1"/>
</dbReference>
<dbReference type="InterPro" id="IPR004685">
    <property type="entry name" value="Brnchd-chn_aa_trnsp_Livcs"/>
</dbReference>
<keyword evidence="3 9" id="KW-0813">Transport</keyword>
<comment type="subcellular location">
    <subcellularLocation>
        <location evidence="1 9">Cell membrane</location>
        <topology evidence="1 9">Multi-pass membrane protein</topology>
    </subcellularLocation>
</comment>
<dbReference type="NCBIfam" id="TIGR00796">
    <property type="entry name" value="livcs"/>
    <property type="match status" value="1"/>
</dbReference>
<dbReference type="PANTHER" id="PTHR30588:SF8">
    <property type="entry name" value="BRANCHED-CHAIN AMINO ACID PERMEASE BRAB"/>
    <property type="match status" value="1"/>
</dbReference>
<evidence type="ECO:0000256" key="8">
    <source>
        <dbReference type="ARBA" id="ARBA00023136"/>
    </source>
</evidence>
<gene>
    <name evidence="10" type="ORF">J2S74_002396</name>
</gene>
<evidence type="ECO:0000256" key="5">
    <source>
        <dbReference type="ARBA" id="ARBA00022692"/>
    </source>
</evidence>
<feature type="transmembrane region" description="Helical" evidence="9">
    <location>
        <begin position="42"/>
        <end position="65"/>
    </location>
</feature>
<evidence type="ECO:0000313" key="11">
    <source>
        <dbReference type="Proteomes" id="UP001230005"/>
    </source>
</evidence>
<dbReference type="RefSeq" id="WP_307325785.1">
    <property type="nucleotide sequence ID" value="NZ_JAUSUG010000008.1"/>
</dbReference>
<evidence type="ECO:0000256" key="4">
    <source>
        <dbReference type="ARBA" id="ARBA00022475"/>
    </source>
</evidence>
<feature type="transmembrane region" description="Helical" evidence="9">
    <location>
        <begin position="12"/>
        <end position="30"/>
    </location>
</feature>
<evidence type="ECO:0000313" key="10">
    <source>
        <dbReference type="EMBL" id="MDQ0255014.1"/>
    </source>
</evidence>
<keyword evidence="7 9" id="KW-1133">Transmembrane helix</keyword>
<keyword evidence="4" id="KW-1003">Cell membrane</keyword>
<comment type="similarity">
    <text evidence="2 9">Belongs to the branched chain amino acid transporter family.</text>
</comment>
<proteinExistence type="inferred from homology"/>
<evidence type="ECO:0000256" key="3">
    <source>
        <dbReference type="ARBA" id="ARBA00022448"/>
    </source>
</evidence>
<evidence type="ECO:0000256" key="9">
    <source>
        <dbReference type="RuleBase" id="RU362122"/>
    </source>
</evidence>
<dbReference type="EMBL" id="JAUSUG010000008">
    <property type="protein sequence ID" value="MDQ0255014.1"/>
    <property type="molecule type" value="Genomic_DNA"/>
</dbReference>
<keyword evidence="5 9" id="KW-0812">Transmembrane</keyword>
<name>A0ABT9ZUU5_9BACI</name>
<feature type="transmembrane region" description="Helical" evidence="9">
    <location>
        <begin position="153"/>
        <end position="176"/>
    </location>
</feature>
<feature type="transmembrane region" description="Helical" evidence="9">
    <location>
        <begin position="373"/>
        <end position="391"/>
    </location>
</feature>
<evidence type="ECO:0000256" key="6">
    <source>
        <dbReference type="ARBA" id="ARBA00022970"/>
    </source>
</evidence>
<protein>
    <recommendedName>
        <fullName evidence="9">Branched-chain amino acid transport system carrier protein</fullName>
    </recommendedName>
</protein>
<feature type="transmembrane region" description="Helical" evidence="9">
    <location>
        <begin position="77"/>
        <end position="100"/>
    </location>
</feature>
<evidence type="ECO:0000256" key="7">
    <source>
        <dbReference type="ARBA" id="ARBA00022989"/>
    </source>
</evidence>
<feature type="transmembrane region" description="Helical" evidence="9">
    <location>
        <begin position="234"/>
        <end position="260"/>
    </location>
</feature>
<keyword evidence="6 9" id="KW-0029">Amino-acid transport</keyword>
<evidence type="ECO:0000256" key="2">
    <source>
        <dbReference type="ARBA" id="ARBA00008540"/>
    </source>
</evidence>
<feature type="transmembrane region" description="Helical" evidence="9">
    <location>
        <begin position="120"/>
        <end position="141"/>
    </location>
</feature>
<organism evidence="10 11">
    <name type="scientific">Evansella vedderi</name>
    <dbReference type="NCBI Taxonomy" id="38282"/>
    <lineage>
        <taxon>Bacteria</taxon>
        <taxon>Bacillati</taxon>
        <taxon>Bacillota</taxon>
        <taxon>Bacilli</taxon>
        <taxon>Bacillales</taxon>
        <taxon>Bacillaceae</taxon>
        <taxon>Evansella</taxon>
    </lineage>
</organism>
<feature type="transmembrane region" description="Helical" evidence="9">
    <location>
        <begin position="411"/>
        <end position="431"/>
    </location>
</feature>
<feature type="transmembrane region" description="Helical" evidence="9">
    <location>
        <begin position="343"/>
        <end position="364"/>
    </location>
</feature>
<keyword evidence="11" id="KW-1185">Reference proteome</keyword>
<comment type="function">
    <text evidence="9">Component of the transport system for branched-chain amino acids.</text>
</comment>
<feature type="transmembrane region" description="Helical" evidence="9">
    <location>
        <begin position="280"/>
        <end position="306"/>
    </location>
</feature>
<feature type="transmembrane region" description="Helical" evidence="9">
    <location>
        <begin position="196"/>
        <end position="213"/>
    </location>
</feature>
<feature type="transmembrane region" description="Helical" evidence="9">
    <location>
        <begin position="318"/>
        <end position="337"/>
    </location>
</feature>
<accession>A0ABT9ZUU5</accession>
<dbReference type="Proteomes" id="UP001230005">
    <property type="component" value="Unassembled WGS sequence"/>
</dbReference>
<reference evidence="10 11" key="1">
    <citation type="submission" date="2023-07" db="EMBL/GenBank/DDBJ databases">
        <title>Genomic Encyclopedia of Type Strains, Phase IV (KMG-IV): sequencing the most valuable type-strain genomes for metagenomic binning, comparative biology and taxonomic classification.</title>
        <authorList>
            <person name="Goeker M."/>
        </authorList>
    </citation>
    <scope>NUCLEOTIDE SEQUENCE [LARGE SCALE GENOMIC DNA]</scope>
    <source>
        <strain evidence="10 11">DSM 9768</strain>
    </source>
</reference>
<keyword evidence="8 9" id="KW-0472">Membrane</keyword>
<sequence>MNERDFSTRDTITIGLMMFALFLGAGNLIFPPALGQAAGTSVWIATIGFLVTGVGLPILAIIAIAKSGGDLQKISQKVGPTFAIFFPLAVYLAIGPLFGIPRTGSVAFEIGLFPYIGERSLTLFLFLFTLIFFGLSFWLSLNPSKLVGRIGKIITPIIVAILGLLTIMGISQPMGGPNAPIEGYEQFAFFQGFQEGYFTMDAIGALVFGIVIITRMKERGLTTHAATVKRATQVGIIAGTGLMLVYLSLAFLGATSVSIVGYQNNGGVILTGISEHLLGFLGLILLSIVITMACLTTSVGLISAFGEYVQKTIPKIPYPLSIGVVTLFSFLMSNLGLTQLLQFSLPMLIMLYPVAIVLVIMTIFKDLFHENSLVFKGAVLGAALISIPDGLSQTALLGNYIEPLITPLPLAGMGVAWIIPAIIGGVIGGFISNRWRMAEN</sequence>
<dbReference type="PANTHER" id="PTHR30588">
    <property type="entry name" value="BRANCHED-CHAIN AMINO ACID TRANSPORT SYSTEM 2 CARRIER PROTEIN"/>
    <property type="match status" value="1"/>
</dbReference>